<gene>
    <name evidence="2" type="primary">MVP2</name>
</gene>
<organism evidence="2">
    <name type="scientific">Phlebotomus papatasi</name>
    <name type="common">Sandfly</name>
    <dbReference type="NCBI Taxonomy" id="29031"/>
    <lineage>
        <taxon>Eukaryota</taxon>
        <taxon>Metazoa</taxon>
        <taxon>Ecdysozoa</taxon>
        <taxon>Arthropoda</taxon>
        <taxon>Hexapoda</taxon>
        <taxon>Insecta</taxon>
        <taxon>Pterygota</taxon>
        <taxon>Neoptera</taxon>
        <taxon>Endopterygota</taxon>
        <taxon>Diptera</taxon>
        <taxon>Nematocera</taxon>
        <taxon>Psychodoidea</taxon>
        <taxon>Psychodidae</taxon>
        <taxon>Phlebotomus</taxon>
        <taxon>Phlebotomus</taxon>
    </lineage>
</organism>
<accession>A8CAH0</accession>
<reference evidence="2" key="1">
    <citation type="journal article" date="2007" name="BMC Genomics">
        <title>Exploring the midgut transcriptome of Phlebotomus papatasi: comparative analysis of expression profiles of sugar-fed, blood-fed and Leishmania-major-infected sandflies.</title>
        <authorList>
            <person name="Ramalho-Ortigao M."/>
            <person name="Jochim R.C."/>
            <person name="Anderson J.M."/>
            <person name="Lawyer P.G."/>
            <person name="Pham V.M."/>
            <person name="Kamhawi S."/>
            <person name="Valenzuela J.G."/>
        </authorList>
    </citation>
    <scope>NUCLEOTIDE SEQUENCE</scope>
    <source>
        <tissue evidence="2">Midgut</tissue>
    </source>
</reference>
<evidence type="ECO:0000256" key="1">
    <source>
        <dbReference type="SAM" id="SignalP"/>
    </source>
</evidence>
<name>A8CAH0_PHLPP</name>
<proteinExistence type="evidence at transcript level"/>
<dbReference type="VEuPathDB" id="VectorBase:PPAPM1_007595"/>
<protein>
    <submittedName>
        <fullName evidence="2">Microvilli-like protein</fullName>
    </submittedName>
</protein>
<reference evidence="2" key="2">
    <citation type="submission" date="2007-07" db="EMBL/GenBank/DDBJ databases">
        <authorList>
            <person name="Jochim R.C."/>
            <person name="Valenzuela J.G."/>
            <person name="Ramalho-Ortigao J.M."/>
            <person name="Kamhawi S."/>
            <person name="Anderson J.M."/>
        </authorList>
    </citation>
    <scope>NUCLEOTIDE SEQUENCE</scope>
    <source>
        <tissue evidence="2">Midgut</tissue>
    </source>
</reference>
<dbReference type="PANTHER" id="PTHR21163">
    <property type="entry name" value="PROTEIN G12"/>
    <property type="match status" value="1"/>
</dbReference>
<sequence>MKITLFVLISLAVVFTSAESEVAPRGLQDDFNDFLSLVNLKQVKRVALKYYTTDKETKQFVKYLKGDTFGAVWDQVFTNEHVRSFLKYVQDSGVDVQSAVNQVAKFLKHPFLNLEDLTRKPNKGLKNLVKEVLALVPLDDFKTLFDEKMQSSEEFKHFYDTVASFDYQAMQEFVANSPELLDLFETLKSYDLDVDGFVHQVEEFFGWE</sequence>
<dbReference type="EMBL" id="EU047549">
    <property type="protein sequence ID" value="ABV44759.1"/>
    <property type="molecule type" value="mRNA"/>
</dbReference>
<evidence type="ECO:0000313" key="2">
    <source>
        <dbReference type="EMBL" id="ABV44759.1"/>
    </source>
</evidence>
<dbReference type="AlphaFoldDB" id="A8CAH0"/>
<dbReference type="PANTHER" id="PTHR21163:SF1">
    <property type="entry name" value="PROTEIN G12"/>
    <property type="match status" value="1"/>
</dbReference>
<feature type="signal peptide" evidence="1">
    <location>
        <begin position="1"/>
        <end position="18"/>
    </location>
</feature>
<feature type="chain" id="PRO_5002718268" evidence="1">
    <location>
        <begin position="19"/>
        <end position="208"/>
    </location>
</feature>
<dbReference type="Pfam" id="PF06757">
    <property type="entry name" value="Ins_allergen_rp"/>
    <property type="match status" value="1"/>
</dbReference>
<dbReference type="InterPro" id="IPR010629">
    <property type="entry name" value="Ins_allergen"/>
</dbReference>
<dbReference type="SMR" id="A8CAH0"/>
<keyword evidence="1" id="KW-0732">Signal</keyword>